<dbReference type="PANTHER" id="PTHR30578">
    <property type="entry name" value="ELECTRON TRANSPORT COMPLEX PROTEIN RNFD"/>
    <property type="match status" value="1"/>
</dbReference>
<dbReference type="RefSeq" id="WP_051614571.1">
    <property type="nucleotide sequence ID" value="NZ_AWFG01000001.1"/>
</dbReference>
<organism evidence="11 12">
    <name type="scientific">Hyphomonas chukchiensis</name>
    <dbReference type="NCBI Taxonomy" id="1280947"/>
    <lineage>
        <taxon>Bacteria</taxon>
        <taxon>Pseudomonadati</taxon>
        <taxon>Pseudomonadota</taxon>
        <taxon>Alphaproteobacteria</taxon>
        <taxon>Hyphomonadales</taxon>
        <taxon>Hyphomonadaceae</taxon>
        <taxon>Hyphomonas</taxon>
    </lineage>
</organism>
<keyword evidence="4" id="KW-0288">FMN</keyword>
<dbReference type="eggNOG" id="COG1805">
    <property type="taxonomic scope" value="Bacteria"/>
</dbReference>
<dbReference type="OrthoDB" id="9786134at2"/>
<keyword evidence="3" id="KW-0285">Flavoprotein</keyword>
<keyword evidence="1" id="KW-0813">Transport</keyword>
<keyword evidence="6" id="KW-1278">Translocase</keyword>
<keyword evidence="8 10" id="KW-0472">Membrane</keyword>
<feature type="transmembrane region" description="Helical" evidence="10">
    <location>
        <begin position="198"/>
        <end position="217"/>
    </location>
</feature>
<evidence type="ECO:0000313" key="12">
    <source>
        <dbReference type="Proteomes" id="UP000027190"/>
    </source>
</evidence>
<dbReference type="EMBL" id="AWFG01000001">
    <property type="protein sequence ID" value="KCZ60898.1"/>
    <property type="molecule type" value="Genomic_DNA"/>
</dbReference>
<dbReference type="PATRIC" id="fig|1280947.3.peg.149"/>
<feature type="transmembrane region" description="Helical" evidence="10">
    <location>
        <begin position="229"/>
        <end position="246"/>
    </location>
</feature>
<evidence type="ECO:0000256" key="8">
    <source>
        <dbReference type="ARBA" id="ARBA00023136"/>
    </source>
</evidence>
<feature type="transmembrane region" description="Helical" evidence="10">
    <location>
        <begin position="21"/>
        <end position="40"/>
    </location>
</feature>
<evidence type="ECO:0000256" key="9">
    <source>
        <dbReference type="SAM" id="MobiDB-lite"/>
    </source>
</evidence>
<dbReference type="GO" id="GO:0005886">
    <property type="term" value="C:plasma membrane"/>
    <property type="evidence" value="ECO:0007669"/>
    <property type="project" value="TreeGrafter"/>
</dbReference>
<feature type="transmembrane region" description="Helical" evidence="10">
    <location>
        <begin position="122"/>
        <end position="142"/>
    </location>
</feature>
<name>A0A062UG05_9PROT</name>
<keyword evidence="12" id="KW-1185">Reference proteome</keyword>
<gene>
    <name evidence="11" type="ORF">HY30_00765</name>
</gene>
<dbReference type="GO" id="GO:0055085">
    <property type="term" value="P:transmembrane transport"/>
    <property type="evidence" value="ECO:0007669"/>
    <property type="project" value="InterPro"/>
</dbReference>
<keyword evidence="2" id="KW-0597">Phosphoprotein</keyword>
<feature type="region of interest" description="Disordered" evidence="9">
    <location>
        <begin position="280"/>
        <end position="309"/>
    </location>
</feature>
<evidence type="ECO:0000256" key="1">
    <source>
        <dbReference type="ARBA" id="ARBA00022448"/>
    </source>
</evidence>
<reference evidence="11 12" key="1">
    <citation type="journal article" date="2014" name="Antonie Van Leeuwenhoek">
        <title>Hyphomonas beringensis sp. nov. and Hyphomonas chukchiensis sp. nov., isolated from surface seawater of the Bering Sea and Chukchi Sea.</title>
        <authorList>
            <person name="Li C."/>
            <person name="Lai Q."/>
            <person name="Li G."/>
            <person name="Dong C."/>
            <person name="Wang J."/>
            <person name="Liao Y."/>
            <person name="Shao Z."/>
        </authorList>
    </citation>
    <scope>NUCLEOTIDE SEQUENCE [LARGE SCALE GENOMIC DNA]</scope>
    <source>
        <strain evidence="11 12">BH-BN04-4</strain>
    </source>
</reference>
<dbReference type="Proteomes" id="UP000027190">
    <property type="component" value="Unassembled WGS sequence"/>
</dbReference>
<accession>A0A062UG05</accession>
<feature type="transmembrane region" description="Helical" evidence="10">
    <location>
        <begin position="46"/>
        <end position="65"/>
    </location>
</feature>
<evidence type="ECO:0000256" key="2">
    <source>
        <dbReference type="ARBA" id="ARBA00022553"/>
    </source>
</evidence>
<evidence type="ECO:0008006" key="13">
    <source>
        <dbReference type="Google" id="ProtNLM"/>
    </source>
</evidence>
<dbReference type="AlphaFoldDB" id="A0A062UG05"/>
<evidence type="ECO:0000256" key="4">
    <source>
        <dbReference type="ARBA" id="ARBA00022643"/>
    </source>
</evidence>
<protein>
    <recommendedName>
        <fullName evidence="13">Na+-transporting NADH:ubiquinone oxidoreductase, subunit NqrB</fullName>
    </recommendedName>
</protein>
<evidence type="ECO:0000256" key="10">
    <source>
        <dbReference type="SAM" id="Phobius"/>
    </source>
</evidence>
<dbReference type="STRING" id="1280947.HY30_00765"/>
<feature type="transmembrane region" description="Helical" evidence="10">
    <location>
        <begin position="148"/>
        <end position="167"/>
    </location>
</feature>
<dbReference type="Pfam" id="PF03116">
    <property type="entry name" value="NQR2_RnfD_RnfE"/>
    <property type="match status" value="1"/>
</dbReference>
<sequence>MDAAARLPLALFRTIDADPRHWQIIALAGLFLFSYSTSSFGAEPSALFFAFSGAMLAQGLGTAVLNLRAGRPLFHGFEPKSALITTLGVTILLRAAAPWIWFAAAFTGIALKFLVRIKGKHVFNPGCIGIVAMMLLLGRDAWVSPGQWGQMPLILGYALALAALTLSSAKRLDIALGFLGTFAAILFARALWLGDPMAIPLHQLSSGSLLIFAFFMITDPRSTPDSRAGRVLFAIAVAGLAAWFIIGPNQRGAPLMALAALGLLTPLLDRALPARRFEWPHGTPAPGARRPDFTPATISPWGTKETPRP</sequence>
<dbReference type="PANTHER" id="PTHR30578:SF0">
    <property type="entry name" value="ION-TRANSLOCATING OXIDOREDUCTASE COMPLEX SUBUNIT D"/>
    <property type="match status" value="1"/>
</dbReference>
<proteinExistence type="predicted"/>
<keyword evidence="5 10" id="KW-0812">Transmembrane</keyword>
<evidence type="ECO:0000256" key="5">
    <source>
        <dbReference type="ARBA" id="ARBA00022692"/>
    </source>
</evidence>
<keyword evidence="7 10" id="KW-1133">Transmembrane helix</keyword>
<dbReference type="InterPro" id="IPR004338">
    <property type="entry name" value="NqrB/RnfD"/>
</dbReference>
<comment type="caution">
    <text evidence="11">The sequence shown here is derived from an EMBL/GenBank/DDBJ whole genome shotgun (WGS) entry which is preliminary data.</text>
</comment>
<evidence type="ECO:0000256" key="6">
    <source>
        <dbReference type="ARBA" id="ARBA00022967"/>
    </source>
</evidence>
<evidence type="ECO:0000256" key="7">
    <source>
        <dbReference type="ARBA" id="ARBA00022989"/>
    </source>
</evidence>
<evidence type="ECO:0000256" key="3">
    <source>
        <dbReference type="ARBA" id="ARBA00022630"/>
    </source>
</evidence>
<feature type="transmembrane region" description="Helical" evidence="10">
    <location>
        <begin position="174"/>
        <end position="192"/>
    </location>
</feature>
<evidence type="ECO:0000313" key="11">
    <source>
        <dbReference type="EMBL" id="KCZ60898.1"/>
    </source>
</evidence>